<reference evidence="2 3" key="1">
    <citation type="submission" date="2016-05" db="EMBL/GenBank/DDBJ databases">
        <title>Genome sequence of Pseudomonas stutzeri 273 and identification of the exopolysaccharide biosynthesis locus.</title>
        <authorList>
            <person name="Wu S."/>
            <person name="Sun C."/>
        </authorList>
    </citation>
    <scope>NUCLEOTIDE SEQUENCE [LARGE SCALE GENOMIC DNA]</scope>
    <source>
        <strain evidence="2 3">273</strain>
    </source>
</reference>
<dbReference type="RefSeq" id="WP_046163737.1">
    <property type="nucleotide sequence ID" value="NZ_CP015641.1"/>
</dbReference>
<feature type="compositionally biased region" description="Acidic residues" evidence="1">
    <location>
        <begin position="44"/>
        <end position="67"/>
    </location>
</feature>
<name>A0A172WTV6_STUST</name>
<organism evidence="2 3">
    <name type="scientific">Stutzerimonas stutzeri</name>
    <name type="common">Pseudomonas stutzeri</name>
    <dbReference type="NCBI Taxonomy" id="316"/>
    <lineage>
        <taxon>Bacteria</taxon>
        <taxon>Pseudomonadati</taxon>
        <taxon>Pseudomonadota</taxon>
        <taxon>Gammaproteobacteria</taxon>
        <taxon>Pseudomonadales</taxon>
        <taxon>Pseudomonadaceae</taxon>
        <taxon>Stutzerimonas</taxon>
    </lineage>
</organism>
<dbReference type="AlphaFoldDB" id="A0A172WTV6"/>
<protein>
    <submittedName>
        <fullName evidence="2">Uncharacterized protein</fullName>
    </submittedName>
</protein>
<dbReference type="EMBL" id="CP015641">
    <property type="protein sequence ID" value="ANF26842.1"/>
    <property type="molecule type" value="Genomic_DNA"/>
</dbReference>
<sequence>MRDEILWGTQGNIGRLVAANDASSDEPLPGDPDGASINDAPMSDPEETEVNDDDIDMFEDDPTIPTE</sequence>
<evidence type="ECO:0000313" key="3">
    <source>
        <dbReference type="Proteomes" id="UP000077787"/>
    </source>
</evidence>
<accession>A0A172WTV6</accession>
<evidence type="ECO:0000313" key="2">
    <source>
        <dbReference type="EMBL" id="ANF26842.1"/>
    </source>
</evidence>
<evidence type="ECO:0000256" key="1">
    <source>
        <dbReference type="SAM" id="MobiDB-lite"/>
    </source>
</evidence>
<dbReference type="Proteomes" id="UP000077787">
    <property type="component" value="Chromosome"/>
</dbReference>
<proteinExistence type="predicted"/>
<feature type="region of interest" description="Disordered" evidence="1">
    <location>
        <begin position="19"/>
        <end position="67"/>
    </location>
</feature>
<gene>
    <name evidence="2" type="ORF">PS273GM_17700</name>
</gene>
<dbReference type="OrthoDB" id="7023756at2"/>